<dbReference type="RGD" id="708524">
    <property type="gene designation" value="Nradd"/>
</dbReference>
<reference evidence="1 2" key="1">
    <citation type="submission" date="2005-09" db="EMBL/GenBank/DDBJ databases">
        <authorList>
            <person name="Mural R.J."/>
            <person name="Li P.W."/>
            <person name="Adams M.D."/>
            <person name="Amanatides P.G."/>
            <person name="Baden-Tillson H."/>
            <person name="Barnstead M."/>
            <person name="Chin S.H."/>
            <person name="Dew I."/>
            <person name="Evans C.A."/>
            <person name="Ferriera S."/>
            <person name="Flanigan M."/>
            <person name="Fosler C."/>
            <person name="Glodek A."/>
            <person name="Gu Z."/>
            <person name="Holt R.A."/>
            <person name="Jennings D."/>
            <person name="Kraft C.L."/>
            <person name="Lu F."/>
            <person name="Nguyen T."/>
            <person name="Nusskern D.R."/>
            <person name="Pfannkoch C.M."/>
            <person name="Sitter C."/>
            <person name="Sutton G.G."/>
            <person name="Venter J.C."/>
            <person name="Wang Z."/>
            <person name="Woodage T."/>
            <person name="Zheng X.H."/>
            <person name="Zhong F."/>
        </authorList>
    </citation>
    <scope>NUCLEOTIDE SEQUENCE [LARGE SCALE GENOMIC DNA]</scope>
    <source>
        <strain>BN</strain>
        <strain evidence="2">Sprague-Dawley</strain>
    </source>
</reference>
<dbReference type="Proteomes" id="UP000234681">
    <property type="component" value="Chromosome 8"/>
</dbReference>
<keyword evidence="1" id="KW-0675">Receptor</keyword>
<protein>
    <submittedName>
        <fullName evidence="1">Neurotrophin receptor associated death domain, isoform CRA_a</fullName>
    </submittedName>
</protein>
<evidence type="ECO:0000313" key="3">
    <source>
        <dbReference type="RGD" id="708524"/>
    </source>
</evidence>
<organism evidence="1 2">
    <name type="scientific">Rattus norvegicus</name>
    <name type="common">Rat</name>
    <dbReference type="NCBI Taxonomy" id="10116"/>
    <lineage>
        <taxon>Eukaryota</taxon>
        <taxon>Metazoa</taxon>
        <taxon>Chordata</taxon>
        <taxon>Craniata</taxon>
        <taxon>Vertebrata</taxon>
        <taxon>Euteleostomi</taxon>
        <taxon>Mammalia</taxon>
        <taxon>Eutheria</taxon>
        <taxon>Euarchontoglires</taxon>
        <taxon>Glires</taxon>
        <taxon>Rodentia</taxon>
        <taxon>Myomorpha</taxon>
        <taxon>Muroidea</taxon>
        <taxon>Muridae</taxon>
        <taxon>Murinae</taxon>
        <taxon>Rattus</taxon>
    </lineage>
</organism>
<dbReference type="EMBL" id="CH473954">
    <property type="protein sequence ID" value="EDL77073.1"/>
    <property type="molecule type" value="Genomic_DNA"/>
</dbReference>
<accession>A6I3F4</accession>
<sequence>MLHNVSKGVVYSGRHSLTQILGGRQFGR</sequence>
<dbReference type="AlphaFoldDB" id="A6I3F4"/>
<proteinExistence type="predicted"/>
<gene>
    <name evidence="1 3" type="primary">Nradd</name>
    <name evidence="1" type="ORF">rCG_26098</name>
</gene>
<name>A6I3F4_RAT</name>
<evidence type="ECO:0000313" key="1">
    <source>
        <dbReference type="EMBL" id="EDL77073.1"/>
    </source>
</evidence>
<evidence type="ECO:0000313" key="2">
    <source>
        <dbReference type="Proteomes" id="UP000234681"/>
    </source>
</evidence>